<dbReference type="OrthoDB" id="3216017at2759"/>
<dbReference type="Gene3D" id="3.80.10.10">
    <property type="entry name" value="Ribonuclease Inhibitor"/>
    <property type="match status" value="1"/>
</dbReference>
<dbReference type="SUPFAM" id="SSF52047">
    <property type="entry name" value="RNI-like"/>
    <property type="match status" value="1"/>
</dbReference>
<sequence length="629" mass="71699">MSRSVVVHPSRSMSTAPGSHDELTATIFGAIESLSPLRKANFLLENALALIEAGEYGEQVENYMDVYLRTPGLPREDVARALLARGNARKTAGERLLAKAQQDFQAVAKLDPSNRDLQAYLRRGNMQIHFVGEPASHRAPPEIWERIAEYIPRYHLRTWLFVSAFHWNIAVGIIFHTVDLYFGEDQDNVRENLNRGLDMFDRVKADPIFANKIKILRLHWAYEEGDMLDLMTRIFRTALPAFKALREFEWIGYPELRADMVQAVLASHSHLRSVGLIGWHFDAVGVSGFRNLRKFTLRAEDDDGFADMDEIRTVLDANERTLRRLTLGAYLQRTHSWDSTFQSVSIGNLTHLDLVDTRISHVVLARIAHAHSLQSLTLHGTFEEPCSAKVVFQSDHIIDGKHTFLPHLEAFRFVMVGHDDDMALFQSVVNFLKHRPKMRRLDLGNCPWELVLSLLPELTSLRVLRVRISNLNHFALKMLVEVLPLEMAAIHLAIVVTDKPLNEYASLFKRFHSLFILHMRGHYHRRPQPNLLSDKDFQVQTDLWVSAARSIAVTIPSLDFVGWHGEHYVVVRSGAGPQWGCVGDKVELKELPARRRLDCGKGVDLGGEDATWLERKDVPMDYEMPGLEV</sequence>
<gene>
    <name evidence="1" type="ORF">BXZ70DRAFT_951642</name>
</gene>
<dbReference type="Proteomes" id="UP000813824">
    <property type="component" value="Unassembled WGS sequence"/>
</dbReference>
<name>A0A8K0UHJ4_9AGAR</name>
<dbReference type="AlphaFoldDB" id="A0A8K0UHJ4"/>
<dbReference type="InterPro" id="IPR011990">
    <property type="entry name" value="TPR-like_helical_dom_sf"/>
</dbReference>
<evidence type="ECO:0000313" key="2">
    <source>
        <dbReference type="Proteomes" id="UP000813824"/>
    </source>
</evidence>
<accession>A0A8K0UHJ4</accession>
<keyword evidence="2" id="KW-1185">Reference proteome</keyword>
<proteinExistence type="predicted"/>
<organism evidence="1 2">
    <name type="scientific">Cristinia sonorae</name>
    <dbReference type="NCBI Taxonomy" id="1940300"/>
    <lineage>
        <taxon>Eukaryota</taxon>
        <taxon>Fungi</taxon>
        <taxon>Dikarya</taxon>
        <taxon>Basidiomycota</taxon>
        <taxon>Agaricomycotina</taxon>
        <taxon>Agaricomycetes</taxon>
        <taxon>Agaricomycetidae</taxon>
        <taxon>Agaricales</taxon>
        <taxon>Pleurotineae</taxon>
        <taxon>Stephanosporaceae</taxon>
        <taxon>Cristinia</taxon>
    </lineage>
</organism>
<evidence type="ECO:0000313" key="1">
    <source>
        <dbReference type="EMBL" id="KAH8092192.1"/>
    </source>
</evidence>
<reference evidence="1" key="1">
    <citation type="journal article" date="2021" name="New Phytol.">
        <title>Evolutionary innovations through gain and loss of genes in the ectomycorrhizal Boletales.</title>
        <authorList>
            <person name="Wu G."/>
            <person name="Miyauchi S."/>
            <person name="Morin E."/>
            <person name="Kuo A."/>
            <person name="Drula E."/>
            <person name="Varga T."/>
            <person name="Kohler A."/>
            <person name="Feng B."/>
            <person name="Cao Y."/>
            <person name="Lipzen A."/>
            <person name="Daum C."/>
            <person name="Hundley H."/>
            <person name="Pangilinan J."/>
            <person name="Johnson J."/>
            <person name="Barry K."/>
            <person name="LaButti K."/>
            <person name="Ng V."/>
            <person name="Ahrendt S."/>
            <person name="Min B."/>
            <person name="Choi I.G."/>
            <person name="Park H."/>
            <person name="Plett J.M."/>
            <person name="Magnuson J."/>
            <person name="Spatafora J.W."/>
            <person name="Nagy L.G."/>
            <person name="Henrissat B."/>
            <person name="Grigoriev I.V."/>
            <person name="Yang Z.L."/>
            <person name="Xu J."/>
            <person name="Martin F.M."/>
        </authorList>
    </citation>
    <scope>NUCLEOTIDE SEQUENCE</scope>
    <source>
        <strain evidence="1">KKN 215</strain>
    </source>
</reference>
<comment type="caution">
    <text evidence="1">The sequence shown here is derived from an EMBL/GenBank/DDBJ whole genome shotgun (WGS) entry which is preliminary data.</text>
</comment>
<dbReference type="Gene3D" id="1.25.40.10">
    <property type="entry name" value="Tetratricopeptide repeat domain"/>
    <property type="match status" value="1"/>
</dbReference>
<dbReference type="EMBL" id="JAEVFJ010000033">
    <property type="protein sequence ID" value="KAH8092192.1"/>
    <property type="molecule type" value="Genomic_DNA"/>
</dbReference>
<dbReference type="InterPro" id="IPR032675">
    <property type="entry name" value="LRR_dom_sf"/>
</dbReference>
<protein>
    <submittedName>
        <fullName evidence="1">Uncharacterized protein</fullName>
    </submittedName>
</protein>